<dbReference type="SUPFAM" id="SSF53067">
    <property type="entry name" value="Actin-like ATPase domain"/>
    <property type="match status" value="2"/>
</dbReference>
<gene>
    <name evidence="7" type="ORF">TSYNT_9161</name>
</gene>
<keyword evidence="2 4" id="KW-0808">Transferase</keyword>
<organism evidence="7">
    <name type="scientific">Tepidanaerobacter syntrophicus</name>
    <dbReference type="NCBI Taxonomy" id="224999"/>
    <lineage>
        <taxon>Bacteria</taxon>
        <taxon>Bacillati</taxon>
        <taxon>Bacillota</taxon>
        <taxon>Clostridia</taxon>
        <taxon>Thermosediminibacterales</taxon>
        <taxon>Tepidanaerobacteraceae</taxon>
        <taxon>Tepidanaerobacter</taxon>
    </lineage>
</organism>
<dbReference type="InterPro" id="IPR000577">
    <property type="entry name" value="Carb_kinase_FGGY"/>
</dbReference>
<dbReference type="InterPro" id="IPR050406">
    <property type="entry name" value="FGGY_Carb_Kinase"/>
</dbReference>
<dbReference type="InterPro" id="IPR018484">
    <property type="entry name" value="FGGY_N"/>
</dbReference>
<proteinExistence type="inferred from homology"/>
<evidence type="ECO:0000259" key="5">
    <source>
        <dbReference type="Pfam" id="PF00370"/>
    </source>
</evidence>
<dbReference type="Proteomes" id="UP000062160">
    <property type="component" value="Unassembled WGS sequence"/>
</dbReference>
<dbReference type="PIRSF" id="PIRSF000538">
    <property type="entry name" value="GlpK"/>
    <property type="match status" value="1"/>
</dbReference>
<dbReference type="GO" id="GO:0005975">
    <property type="term" value="P:carbohydrate metabolic process"/>
    <property type="evidence" value="ECO:0007669"/>
    <property type="project" value="InterPro"/>
</dbReference>
<dbReference type="CDD" id="cd07802">
    <property type="entry name" value="ASKHA_NBD_FGGY_EcLyxK-like"/>
    <property type="match status" value="1"/>
</dbReference>
<accession>A0A0U9HS67</accession>
<dbReference type="PANTHER" id="PTHR43095:SF3">
    <property type="entry name" value="L-XYLULOSE_3-KETO-L-GULONATE KINASE"/>
    <property type="match status" value="1"/>
</dbReference>
<name>A0A0U9HS67_9FIRM</name>
<evidence type="ECO:0000259" key="6">
    <source>
        <dbReference type="Pfam" id="PF02782"/>
    </source>
</evidence>
<dbReference type="PANTHER" id="PTHR43095">
    <property type="entry name" value="SUGAR KINASE"/>
    <property type="match status" value="1"/>
</dbReference>
<dbReference type="InterPro" id="IPR043129">
    <property type="entry name" value="ATPase_NBD"/>
</dbReference>
<feature type="domain" description="Carbohydrate kinase FGGY N-terminal" evidence="5">
    <location>
        <begin position="5"/>
        <end position="245"/>
    </location>
</feature>
<sequence length="487" mass="54747">MKSFLCIDAGTTKIKAALTTTESELIDSASKDVKVLMPSPGISEVSMNEYWDLLCEVLEILYTRNTDLWSEICAVGVCAQGDGAWLLDTNCNPVRSAILWNDTRPGTIQKDELNLINQKCIDLNTTPLFSGAFPIILNWLKRHEPNNYKKVKWVIHCKDWINYKLTGNIATDVTDASTAAFDIFNKTYCYEILNWLDIDELRNCLPPVYQSTEVVGEVSESISKYLKIPAGTPVIAGSLDILAAAEGNCLMKTGEKGSILGTTLANFVVINENEAKRNLGSIGSVLCHVEPNMYIKQMSALSGIASLDWARNILAEGMTYAQLEEELKKVPIGSNEIIFLPYLFGERAPFRLANASGAFLGLRAYHKKYDMIRSAYEGIALALYDCHTNLPKYKNRLYIAGGGAQSDFLCQIICDCLDEPLVRNNVKELGILGISYLLQKIAGQIPKFNEQYLTYFYPNQYNHQIYMKIYERYSTYKNLMINYWGKD</sequence>
<evidence type="ECO:0000256" key="3">
    <source>
        <dbReference type="ARBA" id="ARBA00022777"/>
    </source>
</evidence>
<reference evidence="7" key="1">
    <citation type="journal article" date="2016" name="Genome Announc.">
        <title>Draft Genome Sequence of the Syntrophic Lactate-Degrading Bacterium Tepidanaerobacter syntrophicus JLT.</title>
        <authorList>
            <person name="Matsuura N."/>
            <person name="Ohashi A."/>
            <person name="Tourlousse D.M."/>
            <person name="Sekiguchi Y."/>
        </authorList>
    </citation>
    <scope>NUCLEOTIDE SEQUENCE [LARGE SCALE GENOMIC DNA]</scope>
    <source>
        <strain evidence="7">JL</strain>
    </source>
</reference>
<evidence type="ECO:0000256" key="4">
    <source>
        <dbReference type="RuleBase" id="RU003733"/>
    </source>
</evidence>
<comment type="similarity">
    <text evidence="1 4">Belongs to the FGGY kinase family.</text>
</comment>
<dbReference type="RefSeq" id="WP_059033550.1">
    <property type="nucleotide sequence ID" value="NZ_BSDW01000001.1"/>
</dbReference>
<keyword evidence="3 4" id="KW-0418">Kinase</keyword>
<evidence type="ECO:0000313" key="8">
    <source>
        <dbReference type="Proteomes" id="UP000062160"/>
    </source>
</evidence>
<dbReference type="PROSITE" id="PS00445">
    <property type="entry name" value="FGGY_KINASES_2"/>
    <property type="match status" value="1"/>
</dbReference>
<evidence type="ECO:0000256" key="2">
    <source>
        <dbReference type="ARBA" id="ARBA00022679"/>
    </source>
</evidence>
<dbReference type="InterPro" id="IPR018485">
    <property type="entry name" value="FGGY_C"/>
</dbReference>
<keyword evidence="8" id="KW-1185">Reference proteome</keyword>
<evidence type="ECO:0000313" key="7">
    <source>
        <dbReference type="EMBL" id="GAQ25911.1"/>
    </source>
</evidence>
<feature type="domain" description="Carbohydrate kinase FGGY C-terminal" evidence="6">
    <location>
        <begin position="307"/>
        <end position="436"/>
    </location>
</feature>
<dbReference type="InterPro" id="IPR018483">
    <property type="entry name" value="Carb_kinase_FGGY_CS"/>
</dbReference>
<evidence type="ECO:0000256" key="1">
    <source>
        <dbReference type="ARBA" id="ARBA00009156"/>
    </source>
</evidence>
<dbReference type="GO" id="GO:0016301">
    <property type="term" value="F:kinase activity"/>
    <property type="evidence" value="ECO:0007669"/>
    <property type="project" value="UniProtKB-KW"/>
</dbReference>
<dbReference type="Pfam" id="PF02782">
    <property type="entry name" value="FGGY_C"/>
    <property type="match status" value="1"/>
</dbReference>
<dbReference type="Pfam" id="PF00370">
    <property type="entry name" value="FGGY_N"/>
    <property type="match status" value="1"/>
</dbReference>
<protein>
    <submittedName>
        <fullName evidence="7">L-xylulokinase</fullName>
    </submittedName>
</protein>
<dbReference type="AlphaFoldDB" id="A0A0U9HS67"/>
<dbReference type="Gene3D" id="3.30.420.40">
    <property type="match status" value="2"/>
</dbReference>
<dbReference type="EMBL" id="DF977003">
    <property type="protein sequence ID" value="GAQ25911.1"/>
    <property type="molecule type" value="Genomic_DNA"/>
</dbReference>
<dbReference type="OrthoDB" id="9805576at2"/>
<dbReference type="STRING" id="224999.GCA_001485475_01947"/>
<dbReference type="GO" id="GO:0016773">
    <property type="term" value="F:phosphotransferase activity, alcohol group as acceptor"/>
    <property type="evidence" value="ECO:0007669"/>
    <property type="project" value="InterPro"/>
</dbReference>